<keyword evidence="3" id="KW-1185">Reference proteome</keyword>
<evidence type="ECO:0000313" key="2">
    <source>
        <dbReference type="EMBL" id="NMJ42588.1"/>
    </source>
</evidence>
<proteinExistence type="predicted"/>
<reference evidence="2 3" key="1">
    <citation type="submission" date="2020-03" db="EMBL/GenBank/DDBJ databases">
        <authorList>
            <person name="Sun Q."/>
        </authorList>
    </citation>
    <scope>NUCLEOTIDE SEQUENCE [LARGE SCALE GENOMIC DNA]</scope>
    <source>
        <strain evidence="2 3">JC162</strain>
    </source>
</reference>
<comment type="caution">
    <text evidence="2">The sequence shown here is derived from an EMBL/GenBank/DDBJ whole genome shotgun (WGS) entry which is preliminary data.</text>
</comment>
<protein>
    <submittedName>
        <fullName evidence="2">Uncharacterized protein</fullName>
    </submittedName>
</protein>
<dbReference type="RefSeq" id="WP_170054826.1">
    <property type="nucleotide sequence ID" value="NZ_JABBKX010000005.1"/>
</dbReference>
<feature type="coiled-coil region" evidence="1">
    <location>
        <begin position="311"/>
        <end position="358"/>
    </location>
</feature>
<sequence length="509" mass="57179">MLPPRHYGAPYFDVDRRASSANALNMLPFSTEFPLKPASSRAAFVAEVIAWLQGTSYSTVLALGAEAELDGENAHLRSPTGEELRLRELRDGDDWSAVGFRHDFPDEEGRLWRTEGVLKRSAGVGAQELVRLRTQCFARTPGAHLESPRKPYLVKSLLKNGWGGNDNLLSISDQPFWLKENKKSLETAKAITLGEATRWLPILYISASDNNRWILNRREIEKLAYDLGGVAHVVVEPNRAFSLRLRNESDGRNVYGGTLGLSAPGAGIVKRYYLRWQMQGGKDLSVAVRAAASSMRSQMPAFGWDWTELQEQALRAHREREKKRLTAAENERLYLEEIENLQDKIGELERQISAHADVNVGRSDSDFEEEGFARQLGPEIYLGEISDRLRFAAKMTLDIADQIGLDGRTKSILGRVVERLRVAPALSELSRDLERATKDPRRVASELVSLLRQHGYVEKSHNKHIRLEAAEGFDGLEPLTIPTTPSENRGLINLRKQIERAIGINRLTN</sequence>
<dbReference type="AlphaFoldDB" id="A0A848EGT4"/>
<dbReference type="Proteomes" id="UP000548582">
    <property type="component" value="Unassembled WGS sequence"/>
</dbReference>
<dbReference type="EMBL" id="JABBKX010000005">
    <property type="protein sequence ID" value="NMJ42588.1"/>
    <property type="molecule type" value="Genomic_DNA"/>
</dbReference>
<name>A0A848EGT4_9PROT</name>
<evidence type="ECO:0000256" key="1">
    <source>
        <dbReference type="SAM" id="Coils"/>
    </source>
</evidence>
<gene>
    <name evidence="2" type="ORF">GWK16_15180</name>
</gene>
<organism evidence="2 3">
    <name type="scientific">Neoroseomonas marina</name>
    <dbReference type="NCBI Taxonomy" id="1232220"/>
    <lineage>
        <taxon>Bacteria</taxon>
        <taxon>Pseudomonadati</taxon>
        <taxon>Pseudomonadota</taxon>
        <taxon>Alphaproteobacteria</taxon>
        <taxon>Acetobacterales</taxon>
        <taxon>Acetobacteraceae</taxon>
        <taxon>Neoroseomonas</taxon>
    </lineage>
</organism>
<keyword evidence="1" id="KW-0175">Coiled coil</keyword>
<accession>A0A848EGT4</accession>
<evidence type="ECO:0000313" key="3">
    <source>
        <dbReference type="Proteomes" id="UP000548582"/>
    </source>
</evidence>